<sequence length="120" mass="13705">MENFILSTRLKGIHTQGRMTYMLKTTASLLPFVISLSITNIAFASAPPSSNNINQDYEDCIERIIKNAPNSCSVTEDCPKQRIITHFEKETNNFSCLSQYAKRLMTYNHKLQLRNQENTG</sequence>
<proteinExistence type="predicted"/>
<organism evidence="1">
    <name type="scientific">hydrothermal vent metagenome</name>
    <dbReference type="NCBI Taxonomy" id="652676"/>
    <lineage>
        <taxon>unclassified sequences</taxon>
        <taxon>metagenomes</taxon>
        <taxon>ecological metagenomes</taxon>
    </lineage>
</organism>
<gene>
    <name evidence="1" type="ORF">MNBD_GAMMA09-2972</name>
</gene>
<dbReference type="EMBL" id="UOFI01000067">
    <property type="protein sequence ID" value="VAW65429.1"/>
    <property type="molecule type" value="Genomic_DNA"/>
</dbReference>
<name>A0A3B0XU75_9ZZZZ</name>
<accession>A0A3B0XU75</accession>
<reference evidence="1" key="1">
    <citation type="submission" date="2018-06" db="EMBL/GenBank/DDBJ databases">
        <authorList>
            <person name="Zhirakovskaya E."/>
        </authorList>
    </citation>
    <scope>NUCLEOTIDE SEQUENCE</scope>
</reference>
<protein>
    <submittedName>
        <fullName evidence="1">Uncharacterized protein</fullName>
    </submittedName>
</protein>
<evidence type="ECO:0000313" key="1">
    <source>
        <dbReference type="EMBL" id="VAW65429.1"/>
    </source>
</evidence>
<dbReference type="AlphaFoldDB" id="A0A3B0XU75"/>